<sequence>MHHSRRPLPPVRRWRRTLPALLLAAAAGLAAAEPAHGDTDAAATRSVQMGWRLQLDSGGIGGALSRDGRRHAGHWLRRATWDIRWRPAPGWRAAWSWQAGSGGTSSVEAAWLQWQPSGGPVGVRLGRVAPDFGLDSTISSSWGHLPERSPLWDLAPDLDDTRRTVALRMDAAAPDWHASAGAYRRPDRQALVARIVWRHNGDALQPHAVPGWLPAGLHLGASWAWQRSDADTGRLRSRLGQRAASALDSGQRITLLPAWPRDAKPGDDQAAGLEASLSAGRWWLAMEGLYRRQDAAAASLSWTRQASGWTATAARTLHGSPRGWDANQGRYRGPSGAAVSTVELVLRADHLRATASDAGSPLAHANLLSLGLNWFIDAQWRLSAVVSQGQVSGTGALSGWAMRLQWTH</sequence>
<gene>
    <name evidence="2" type="ORF">AQPW35_43760</name>
</gene>
<dbReference type="SUPFAM" id="SSF56935">
    <property type="entry name" value="Porins"/>
    <property type="match status" value="1"/>
</dbReference>
<dbReference type="AlphaFoldDB" id="A0A480AZY5"/>
<reference evidence="3" key="1">
    <citation type="submission" date="2019-03" db="EMBL/GenBank/DDBJ databases">
        <title>Aquabacterium pictum sp.nov., the first bacteriochlorophyll a-containing freshwater bacterium in the genus Aquabacterium of the class Betaproteobacteria.</title>
        <authorList>
            <person name="Hirose S."/>
            <person name="Tank M."/>
            <person name="Hara E."/>
            <person name="Tamaki H."/>
            <person name="Takaichi S."/>
            <person name="Haruta S."/>
            <person name="Hanada S."/>
        </authorList>
    </citation>
    <scope>NUCLEOTIDE SEQUENCE [LARGE SCALE GENOMIC DNA]</scope>
    <source>
        <strain evidence="3">W35</strain>
    </source>
</reference>
<keyword evidence="1" id="KW-0732">Signal</keyword>
<dbReference type="RefSeq" id="WP_162520881.1">
    <property type="nucleotide sequence ID" value="NZ_BJCL01000015.1"/>
</dbReference>
<dbReference type="Pfam" id="PF07396">
    <property type="entry name" value="Porin_O_P"/>
    <property type="match status" value="1"/>
</dbReference>
<dbReference type="Gene3D" id="2.40.160.10">
    <property type="entry name" value="Porin"/>
    <property type="match status" value="1"/>
</dbReference>
<evidence type="ECO:0000313" key="3">
    <source>
        <dbReference type="Proteomes" id="UP000301751"/>
    </source>
</evidence>
<organism evidence="2 3">
    <name type="scientific">Pseudaquabacterium pictum</name>
    <dbReference type="NCBI Taxonomy" id="2315236"/>
    <lineage>
        <taxon>Bacteria</taxon>
        <taxon>Pseudomonadati</taxon>
        <taxon>Pseudomonadota</taxon>
        <taxon>Betaproteobacteria</taxon>
        <taxon>Burkholderiales</taxon>
        <taxon>Sphaerotilaceae</taxon>
        <taxon>Pseudaquabacterium</taxon>
    </lineage>
</organism>
<dbReference type="EMBL" id="BJCL01000015">
    <property type="protein sequence ID" value="GCL65295.1"/>
    <property type="molecule type" value="Genomic_DNA"/>
</dbReference>
<proteinExistence type="predicted"/>
<protein>
    <recommendedName>
        <fullName evidence="4">Porin</fullName>
    </recommendedName>
</protein>
<comment type="caution">
    <text evidence="2">The sequence shown here is derived from an EMBL/GenBank/DDBJ whole genome shotgun (WGS) entry which is preliminary data.</text>
</comment>
<dbReference type="InterPro" id="IPR023614">
    <property type="entry name" value="Porin_dom_sf"/>
</dbReference>
<evidence type="ECO:0000256" key="1">
    <source>
        <dbReference type="SAM" id="SignalP"/>
    </source>
</evidence>
<feature type="chain" id="PRO_5019796402" description="Porin" evidence="1">
    <location>
        <begin position="38"/>
        <end position="408"/>
    </location>
</feature>
<name>A0A480AZY5_9BURK</name>
<keyword evidence="3" id="KW-1185">Reference proteome</keyword>
<evidence type="ECO:0008006" key="4">
    <source>
        <dbReference type="Google" id="ProtNLM"/>
    </source>
</evidence>
<feature type="signal peptide" evidence="1">
    <location>
        <begin position="1"/>
        <end position="37"/>
    </location>
</feature>
<evidence type="ECO:0000313" key="2">
    <source>
        <dbReference type="EMBL" id="GCL65295.1"/>
    </source>
</evidence>
<dbReference type="InterPro" id="IPR010870">
    <property type="entry name" value="Porin_O/P"/>
</dbReference>
<dbReference type="Proteomes" id="UP000301751">
    <property type="component" value="Unassembled WGS sequence"/>
</dbReference>
<accession>A0A480AZY5</accession>